<dbReference type="Proteomes" id="UP000030765">
    <property type="component" value="Unassembled WGS sequence"/>
</dbReference>
<evidence type="ECO:0000313" key="4">
    <source>
        <dbReference type="Proteomes" id="UP000030765"/>
    </source>
</evidence>
<reference evidence="2 4" key="1">
    <citation type="journal article" date="2014" name="BMC Genomics">
        <title>Genome sequence of Anopheles sinensis provides insight into genetics basis of mosquito competence for malaria parasites.</title>
        <authorList>
            <person name="Zhou D."/>
            <person name="Zhang D."/>
            <person name="Ding G."/>
            <person name="Shi L."/>
            <person name="Hou Q."/>
            <person name="Ye Y."/>
            <person name="Xu Y."/>
            <person name="Zhou H."/>
            <person name="Xiong C."/>
            <person name="Li S."/>
            <person name="Yu J."/>
            <person name="Hong S."/>
            <person name="Yu X."/>
            <person name="Zou P."/>
            <person name="Chen C."/>
            <person name="Chang X."/>
            <person name="Wang W."/>
            <person name="Lv Y."/>
            <person name="Sun Y."/>
            <person name="Ma L."/>
            <person name="Shen B."/>
            <person name="Zhu C."/>
        </authorList>
    </citation>
    <scope>NUCLEOTIDE SEQUENCE [LARGE SCALE GENOMIC DNA]</scope>
</reference>
<evidence type="ECO:0000313" key="3">
    <source>
        <dbReference type="EnsemblMetazoa" id="ASIC017706-PA"/>
    </source>
</evidence>
<name>A0A084WH09_ANOSI</name>
<reference evidence="3" key="2">
    <citation type="submission" date="2020-05" db="UniProtKB">
        <authorList>
            <consortium name="EnsemblMetazoa"/>
        </authorList>
    </citation>
    <scope>IDENTIFICATION</scope>
</reference>
<dbReference type="EMBL" id="KE525346">
    <property type="protein sequence ID" value="KFB49503.1"/>
    <property type="molecule type" value="Genomic_DNA"/>
</dbReference>
<feature type="compositionally biased region" description="Basic and acidic residues" evidence="1">
    <location>
        <begin position="93"/>
        <end position="105"/>
    </location>
</feature>
<gene>
    <name evidence="2" type="ORF">ZHAS_00017706</name>
</gene>
<dbReference type="VEuPathDB" id="VectorBase:ASIC017706"/>
<dbReference type="AlphaFoldDB" id="A0A084WH09"/>
<evidence type="ECO:0000313" key="2">
    <source>
        <dbReference type="EMBL" id="KFB49503.1"/>
    </source>
</evidence>
<evidence type="ECO:0000256" key="1">
    <source>
        <dbReference type="SAM" id="MobiDB-lite"/>
    </source>
</evidence>
<protein>
    <submittedName>
        <fullName evidence="2 3">Uncharacterized protein</fullName>
    </submittedName>
</protein>
<organism evidence="2">
    <name type="scientific">Anopheles sinensis</name>
    <name type="common">Mosquito</name>
    <dbReference type="NCBI Taxonomy" id="74873"/>
    <lineage>
        <taxon>Eukaryota</taxon>
        <taxon>Metazoa</taxon>
        <taxon>Ecdysozoa</taxon>
        <taxon>Arthropoda</taxon>
        <taxon>Hexapoda</taxon>
        <taxon>Insecta</taxon>
        <taxon>Pterygota</taxon>
        <taxon>Neoptera</taxon>
        <taxon>Endopterygota</taxon>
        <taxon>Diptera</taxon>
        <taxon>Nematocera</taxon>
        <taxon>Culicoidea</taxon>
        <taxon>Culicidae</taxon>
        <taxon>Anophelinae</taxon>
        <taxon>Anopheles</taxon>
    </lineage>
</organism>
<dbReference type="EnsemblMetazoa" id="ASIC017706-RA">
    <property type="protein sequence ID" value="ASIC017706-PA"/>
    <property type="gene ID" value="ASIC017706"/>
</dbReference>
<feature type="compositionally biased region" description="Polar residues" evidence="1">
    <location>
        <begin position="113"/>
        <end position="124"/>
    </location>
</feature>
<sequence length="176" mass="19277">MGRTFEYWTGCGTKTVLSPDLNASENDVISLDDSESVDESSLGENPVSVERNNSTHEEDKESNIGQTITDDETDAEALDGNESDASMPALHGEVVEKASNDKLIAETEDEKGSNCSTKNSGKSEQITERDSSQSYKDTSTNWWKKNRLLSDGSDSDDSVTSLYGATIVEKYTQLRM</sequence>
<feature type="compositionally biased region" description="Acidic residues" evidence="1">
    <location>
        <begin position="69"/>
        <end position="82"/>
    </location>
</feature>
<feature type="compositionally biased region" description="Polar residues" evidence="1">
    <location>
        <begin position="132"/>
        <end position="141"/>
    </location>
</feature>
<keyword evidence="4" id="KW-1185">Reference proteome</keyword>
<feature type="region of interest" description="Disordered" evidence="1">
    <location>
        <begin position="14"/>
        <end position="141"/>
    </location>
</feature>
<feature type="compositionally biased region" description="Basic and acidic residues" evidence="1">
    <location>
        <begin position="53"/>
        <end position="62"/>
    </location>
</feature>
<accession>A0A084WH09</accession>
<proteinExistence type="predicted"/>
<dbReference type="EMBL" id="ATLV01023778">
    <property type="status" value="NOT_ANNOTATED_CDS"/>
    <property type="molecule type" value="Genomic_DNA"/>
</dbReference>